<accession>A0AAD8YXD6</accession>
<evidence type="ECO:0000313" key="3">
    <source>
        <dbReference type="Proteomes" id="UP001239994"/>
    </source>
</evidence>
<dbReference type="EMBL" id="JAROKS010000023">
    <property type="protein sequence ID" value="KAK1787599.1"/>
    <property type="molecule type" value="Genomic_DNA"/>
</dbReference>
<evidence type="ECO:0000313" key="2">
    <source>
        <dbReference type="EMBL" id="KAK1787599.1"/>
    </source>
</evidence>
<proteinExistence type="predicted"/>
<comment type="caution">
    <text evidence="2">The sequence shown here is derived from an EMBL/GenBank/DDBJ whole genome shotgun (WGS) entry which is preliminary data.</text>
</comment>
<dbReference type="Proteomes" id="UP001239994">
    <property type="component" value="Unassembled WGS sequence"/>
</dbReference>
<evidence type="ECO:0000256" key="1">
    <source>
        <dbReference type="SAM" id="MobiDB-lite"/>
    </source>
</evidence>
<feature type="non-terminal residue" evidence="2">
    <location>
        <position position="1"/>
    </location>
</feature>
<organism evidence="2 3">
    <name type="scientific">Electrophorus voltai</name>
    <dbReference type="NCBI Taxonomy" id="2609070"/>
    <lineage>
        <taxon>Eukaryota</taxon>
        <taxon>Metazoa</taxon>
        <taxon>Chordata</taxon>
        <taxon>Craniata</taxon>
        <taxon>Vertebrata</taxon>
        <taxon>Euteleostomi</taxon>
        <taxon>Actinopterygii</taxon>
        <taxon>Neopterygii</taxon>
        <taxon>Teleostei</taxon>
        <taxon>Ostariophysi</taxon>
        <taxon>Gymnotiformes</taxon>
        <taxon>Gymnotoidei</taxon>
        <taxon>Gymnotidae</taxon>
        <taxon>Electrophorus</taxon>
    </lineage>
</organism>
<name>A0AAD8YXD6_9TELE</name>
<reference evidence="2" key="1">
    <citation type="submission" date="2023-03" db="EMBL/GenBank/DDBJ databases">
        <title>Electrophorus voltai genome.</title>
        <authorList>
            <person name="Bian C."/>
        </authorList>
    </citation>
    <scope>NUCLEOTIDE SEQUENCE</scope>
    <source>
        <strain evidence="2">CB-2022</strain>
        <tissue evidence="2">Muscle</tissue>
    </source>
</reference>
<protein>
    <submittedName>
        <fullName evidence="2">Uncharacterized protein</fullName>
    </submittedName>
</protein>
<feature type="compositionally biased region" description="Polar residues" evidence="1">
    <location>
        <begin position="27"/>
        <end position="45"/>
    </location>
</feature>
<keyword evidence="3" id="KW-1185">Reference proteome</keyword>
<sequence length="115" mass="12708">MSVSEHIYMEMNSRLVSSANKRRENTLRSLPSTRETGQDFSVTSPQLPPARQHLFVSGECPLKVVLLPPKWCTPVLLTRVRPVGSCWQGPVSVPQYLIKACSAVTLLDSSTSLLV</sequence>
<gene>
    <name evidence="2" type="ORF">P4O66_016095</name>
</gene>
<dbReference type="AlphaFoldDB" id="A0AAD8YXD6"/>
<feature type="region of interest" description="Disordered" evidence="1">
    <location>
        <begin position="20"/>
        <end position="45"/>
    </location>
</feature>